<dbReference type="SMART" id="SM00138">
    <property type="entry name" value="MeTrc"/>
    <property type="match status" value="1"/>
</dbReference>
<dbReference type="InterPro" id="IPR022642">
    <property type="entry name" value="CheR_C"/>
</dbReference>
<accession>A0A844HRQ5</accession>
<dbReference type="Proteomes" id="UP000449846">
    <property type="component" value="Unassembled WGS sequence"/>
</dbReference>
<dbReference type="PANTHER" id="PTHR24422">
    <property type="entry name" value="CHEMOTAXIS PROTEIN METHYLTRANSFERASE"/>
    <property type="match status" value="1"/>
</dbReference>
<organism evidence="2 3">
    <name type="scientific">Paracoccus litorisediminis</name>
    <dbReference type="NCBI Taxonomy" id="2006130"/>
    <lineage>
        <taxon>Bacteria</taxon>
        <taxon>Pseudomonadati</taxon>
        <taxon>Pseudomonadota</taxon>
        <taxon>Alphaproteobacteria</taxon>
        <taxon>Rhodobacterales</taxon>
        <taxon>Paracoccaceae</taxon>
        <taxon>Paracoccus</taxon>
    </lineage>
</organism>
<dbReference type="InterPro" id="IPR050903">
    <property type="entry name" value="Bact_Chemotaxis_MeTrfase"/>
</dbReference>
<evidence type="ECO:0000259" key="1">
    <source>
        <dbReference type="PROSITE" id="PS50123"/>
    </source>
</evidence>
<dbReference type="PROSITE" id="PS50123">
    <property type="entry name" value="CHER"/>
    <property type="match status" value="1"/>
</dbReference>
<dbReference type="OrthoDB" id="9816309at2"/>
<dbReference type="EMBL" id="WMIG01000012">
    <property type="protein sequence ID" value="MTH61017.1"/>
    <property type="molecule type" value="Genomic_DNA"/>
</dbReference>
<dbReference type="InterPro" id="IPR022641">
    <property type="entry name" value="CheR_N"/>
</dbReference>
<name>A0A844HRQ5_9RHOB</name>
<proteinExistence type="predicted"/>
<dbReference type="Gene3D" id="3.40.50.150">
    <property type="entry name" value="Vaccinia Virus protein VP39"/>
    <property type="match status" value="1"/>
</dbReference>
<sequence length="286" mass="31977">MEDEVATFTRNLFERYGCDFRGYRSSSLEKRLRNLCANLQLPGIDALTAWVLDNPTRIDFIVENITVPVSDYFREPETFAEVKEHVFPHLRSFSNITIWHAGCAAGQEVYSLAILLNEAGLYSRSRIFASDISASCLSAARDGAEIDEKQLAAIERRYAQGGGSGSLSSYTIRSGDRYRFDPQLLKNVTFIQHNLATDGVFCEANLIFCRNVLIYFGPELQRRVFDLFQDSMFRGGFLCLGSRETPISTGAAYCKEPGCNLIYRPLQPARSQISMGDGLIEKGGGQ</sequence>
<dbReference type="RefSeq" id="WP_155040955.1">
    <property type="nucleotide sequence ID" value="NZ_JBHGCD010000021.1"/>
</dbReference>
<dbReference type="SUPFAM" id="SSF47757">
    <property type="entry name" value="Chemotaxis receptor methyltransferase CheR, N-terminal domain"/>
    <property type="match status" value="1"/>
</dbReference>
<dbReference type="PANTHER" id="PTHR24422:SF8">
    <property type="entry name" value="CHEMOTAXIS PROTEIN"/>
    <property type="match status" value="1"/>
</dbReference>
<dbReference type="InterPro" id="IPR000780">
    <property type="entry name" value="CheR_MeTrfase"/>
</dbReference>
<evidence type="ECO:0000313" key="2">
    <source>
        <dbReference type="EMBL" id="MTH61017.1"/>
    </source>
</evidence>
<dbReference type="Pfam" id="PF03705">
    <property type="entry name" value="CheR_N"/>
    <property type="match status" value="1"/>
</dbReference>
<dbReference type="AlphaFoldDB" id="A0A844HRQ5"/>
<dbReference type="InterPro" id="IPR029063">
    <property type="entry name" value="SAM-dependent_MTases_sf"/>
</dbReference>
<evidence type="ECO:0000313" key="3">
    <source>
        <dbReference type="Proteomes" id="UP000449846"/>
    </source>
</evidence>
<feature type="domain" description="CheR-type methyltransferase" evidence="1">
    <location>
        <begin position="1"/>
        <end position="245"/>
    </location>
</feature>
<dbReference type="GO" id="GO:0008757">
    <property type="term" value="F:S-adenosylmethionine-dependent methyltransferase activity"/>
    <property type="evidence" value="ECO:0007669"/>
    <property type="project" value="InterPro"/>
</dbReference>
<gene>
    <name evidence="2" type="ORF">GL300_17540</name>
</gene>
<dbReference type="PRINTS" id="PR00996">
    <property type="entry name" value="CHERMTFRASE"/>
</dbReference>
<comment type="caution">
    <text evidence="2">The sequence shown here is derived from an EMBL/GenBank/DDBJ whole genome shotgun (WGS) entry which is preliminary data.</text>
</comment>
<dbReference type="SUPFAM" id="SSF53335">
    <property type="entry name" value="S-adenosyl-L-methionine-dependent methyltransferases"/>
    <property type="match status" value="1"/>
</dbReference>
<reference evidence="2 3" key="1">
    <citation type="submission" date="2019-11" db="EMBL/GenBank/DDBJ databases">
        <authorList>
            <person name="Dong K."/>
        </authorList>
    </citation>
    <scope>NUCLEOTIDE SEQUENCE [LARGE SCALE GENOMIC DNA]</scope>
    <source>
        <strain evidence="2 3">NBRC 112902</strain>
    </source>
</reference>
<dbReference type="GO" id="GO:0032259">
    <property type="term" value="P:methylation"/>
    <property type="evidence" value="ECO:0007669"/>
    <property type="project" value="UniProtKB-KW"/>
</dbReference>
<protein>
    <submittedName>
        <fullName evidence="2">Protein-glutamate O-methyltransferase CheR</fullName>
    </submittedName>
</protein>
<keyword evidence="2" id="KW-0489">Methyltransferase</keyword>
<keyword evidence="3" id="KW-1185">Reference proteome</keyword>
<dbReference type="Pfam" id="PF01739">
    <property type="entry name" value="CheR"/>
    <property type="match status" value="1"/>
</dbReference>
<keyword evidence="2" id="KW-0808">Transferase</keyword>